<dbReference type="PANTHER" id="PTHR12128:SF66">
    <property type="entry name" value="4-HYDROXY-2-OXOGLUTARATE ALDOLASE, MITOCHONDRIAL"/>
    <property type="match status" value="1"/>
</dbReference>
<accession>A0A7X5YKR4</accession>
<organism evidence="6 7">
    <name type="scientific">Brevundimonas alba</name>
    <dbReference type="NCBI Taxonomy" id="74314"/>
    <lineage>
        <taxon>Bacteria</taxon>
        <taxon>Pseudomonadati</taxon>
        <taxon>Pseudomonadota</taxon>
        <taxon>Alphaproteobacteria</taxon>
        <taxon>Caulobacterales</taxon>
        <taxon>Caulobacteraceae</taxon>
        <taxon>Brevundimonas</taxon>
    </lineage>
</organism>
<evidence type="ECO:0000256" key="2">
    <source>
        <dbReference type="ARBA" id="ARBA00023239"/>
    </source>
</evidence>
<gene>
    <name evidence="6" type="ORF">GGQ87_001976</name>
</gene>
<dbReference type="PANTHER" id="PTHR12128">
    <property type="entry name" value="DIHYDRODIPICOLINATE SYNTHASE"/>
    <property type="match status" value="1"/>
</dbReference>
<dbReference type="AlphaFoldDB" id="A0A7X5YKR4"/>
<dbReference type="GO" id="GO:0008840">
    <property type="term" value="F:4-hydroxy-tetrahydrodipicolinate synthase activity"/>
    <property type="evidence" value="ECO:0007669"/>
    <property type="project" value="UniProtKB-EC"/>
</dbReference>
<evidence type="ECO:0000256" key="4">
    <source>
        <dbReference type="PIRSR" id="PIRSR001365-1"/>
    </source>
</evidence>
<dbReference type="PIRSF" id="PIRSF001365">
    <property type="entry name" value="DHDPS"/>
    <property type="match status" value="1"/>
</dbReference>
<dbReference type="EC" id="4.3.3.7" evidence="6"/>
<feature type="active site" description="Schiff-base intermediate with substrate" evidence="4">
    <location>
        <position position="162"/>
    </location>
</feature>
<reference evidence="6 7" key="1">
    <citation type="submission" date="2020-03" db="EMBL/GenBank/DDBJ databases">
        <title>Genomic Encyclopedia of Type Strains, Phase IV (KMG-IV): sequencing the most valuable type-strain genomes for metagenomic binning, comparative biology and taxonomic classification.</title>
        <authorList>
            <person name="Goeker M."/>
        </authorList>
    </citation>
    <scope>NUCLEOTIDE SEQUENCE [LARGE SCALE GENOMIC DNA]</scope>
    <source>
        <strain evidence="6 7">DSM 4736</strain>
    </source>
</reference>
<dbReference type="InterPro" id="IPR002220">
    <property type="entry name" value="DapA-like"/>
</dbReference>
<dbReference type="Pfam" id="PF00701">
    <property type="entry name" value="DHDPS"/>
    <property type="match status" value="1"/>
</dbReference>
<evidence type="ECO:0000313" key="6">
    <source>
        <dbReference type="EMBL" id="NJC41718.1"/>
    </source>
</evidence>
<evidence type="ECO:0000313" key="7">
    <source>
        <dbReference type="Proteomes" id="UP000587415"/>
    </source>
</evidence>
<sequence>MTLFVGLSAFPITPMTPAGEVIAPDLRRLVERLEAGGADSVGLLGSTGTYMFLSRDERRRAVATAVGAVTSTPVIAGVGAMRTDEAQTFARDAAGEGAAGLLLAPVSYTPLTEEEVFQHFLAVASATDLPLCIYSNPGTTNFTFRSSFVARLAAIPTIAAIKLPLPASRDVAADLADFRRAAPGLSIGYSGDWGCKDAMLAGADCWYSVAGGLFPQQAADLTAAAMRGDHEEAERCDAVFAELWKLFRKVGSLRLMYAAANMLELTDAQLPKPLLGLEQGLRERLVSALPV</sequence>
<dbReference type="SUPFAM" id="SSF51569">
    <property type="entry name" value="Aldolase"/>
    <property type="match status" value="1"/>
</dbReference>
<dbReference type="Proteomes" id="UP000587415">
    <property type="component" value="Unassembled WGS sequence"/>
</dbReference>
<dbReference type="CDD" id="cd00408">
    <property type="entry name" value="DHDPS-like"/>
    <property type="match status" value="1"/>
</dbReference>
<evidence type="ECO:0000256" key="5">
    <source>
        <dbReference type="PIRSR" id="PIRSR001365-2"/>
    </source>
</evidence>
<comment type="caution">
    <text evidence="6">The sequence shown here is derived from an EMBL/GenBank/DDBJ whole genome shotgun (WGS) entry which is preliminary data.</text>
</comment>
<dbReference type="EMBL" id="JAATJM010000001">
    <property type="protein sequence ID" value="NJC41718.1"/>
    <property type="molecule type" value="Genomic_DNA"/>
</dbReference>
<dbReference type="Gene3D" id="3.20.20.70">
    <property type="entry name" value="Aldolase class I"/>
    <property type="match status" value="1"/>
</dbReference>
<dbReference type="InterPro" id="IPR013785">
    <property type="entry name" value="Aldolase_TIM"/>
</dbReference>
<evidence type="ECO:0000256" key="1">
    <source>
        <dbReference type="ARBA" id="ARBA00007592"/>
    </source>
</evidence>
<dbReference type="SMART" id="SM01130">
    <property type="entry name" value="DHDPS"/>
    <property type="match status" value="1"/>
</dbReference>
<feature type="binding site" evidence="5">
    <location>
        <position position="47"/>
    </location>
    <ligand>
        <name>pyruvate</name>
        <dbReference type="ChEBI" id="CHEBI:15361"/>
    </ligand>
</feature>
<feature type="active site" description="Proton donor/acceptor" evidence="4">
    <location>
        <position position="134"/>
    </location>
</feature>
<dbReference type="RefSeq" id="WP_168047053.1">
    <property type="nucleotide sequence ID" value="NZ_JAATJM010000001.1"/>
</dbReference>
<dbReference type="PRINTS" id="PR00146">
    <property type="entry name" value="DHPICSNTHASE"/>
</dbReference>
<protein>
    <submittedName>
        <fullName evidence="6">4-hydroxy-tetrahydrodipicolinate synthase</fullName>
        <ecNumber evidence="6">4.3.3.7</ecNumber>
    </submittedName>
</protein>
<evidence type="ECO:0000256" key="3">
    <source>
        <dbReference type="PIRNR" id="PIRNR001365"/>
    </source>
</evidence>
<keyword evidence="2 3" id="KW-0456">Lyase</keyword>
<comment type="similarity">
    <text evidence="1 3">Belongs to the DapA family.</text>
</comment>
<keyword evidence="7" id="KW-1185">Reference proteome</keyword>
<proteinExistence type="inferred from homology"/>
<name>A0A7X5YKR4_9CAUL</name>